<proteinExistence type="predicted"/>
<name>A0A4V1RPS5_9HYPH</name>
<dbReference type="EMBL" id="SDVB01000253">
    <property type="protein sequence ID" value="RYC10377.1"/>
    <property type="molecule type" value="Genomic_DNA"/>
</dbReference>
<sequence length="212" mass="24308">MLWKSARKEKQIVIQKPLRPDPFEPETDVAGHFRRHIATHRPKAVLEVGTRRTDPSRKTHRRDSFPWVPDADYLRLDIRDGLDVDVIGDIHALPSEWSGRFECFIADAVFEHLERPWIAAKEVARILAPGGCFFIVTHQCYPLHGHPSDFFRFSKEALRLIFEDAGLSVASSDYGLRCMIVPPESVVPPEILETWNREYPSFAHVKAFGVKP</sequence>
<dbReference type="Proteomes" id="UP000291088">
    <property type="component" value="Unassembled WGS sequence"/>
</dbReference>
<reference evidence="2 3" key="1">
    <citation type="submission" date="2019-01" db="EMBL/GenBank/DDBJ databases">
        <authorList>
            <person name="Deng T."/>
        </authorList>
    </citation>
    <scope>NUCLEOTIDE SEQUENCE [LARGE SCALE GENOMIC DNA]</scope>
    <source>
        <strain evidence="2 3">F8825</strain>
    </source>
</reference>
<keyword evidence="2" id="KW-0489">Methyltransferase</keyword>
<evidence type="ECO:0000313" key="2">
    <source>
        <dbReference type="EMBL" id="RYC10377.1"/>
    </source>
</evidence>
<organism evidence="2 3">
    <name type="scientific">Ciceribacter ferrooxidans</name>
    <dbReference type="NCBI Taxonomy" id="2509717"/>
    <lineage>
        <taxon>Bacteria</taxon>
        <taxon>Pseudomonadati</taxon>
        <taxon>Pseudomonadota</taxon>
        <taxon>Alphaproteobacteria</taxon>
        <taxon>Hyphomicrobiales</taxon>
        <taxon>Rhizobiaceae</taxon>
        <taxon>Ciceribacter</taxon>
    </lineage>
</organism>
<dbReference type="GO" id="GO:0008757">
    <property type="term" value="F:S-adenosylmethionine-dependent methyltransferase activity"/>
    <property type="evidence" value="ECO:0007669"/>
    <property type="project" value="InterPro"/>
</dbReference>
<dbReference type="InterPro" id="IPR029063">
    <property type="entry name" value="SAM-dependent_MTases_sf"/>
</dbReference>
<keyword evidence="2" id="KW-0808">Transferase</keyword>
<dbReference type="SUPFAM" id="SSF53335">
    <property type="entry name" value="S-adenosyl-L-methionine-dependent methyltransferases"/>
    <property type="match status" value="1"/>
</dbReference>
<dbReference type="Gene3D" id="3.40.50.150">
    <property type="entry name" value="Vaccinia Virus protein VP39"/>
    <property type="match status" value="1"/>
</dbReference>
<comment type="caution">
    <text evidence="2">The sequence shown here is derived from an EMBL/GenBank/DDBJ whole genome shotgun (WGS) entry which is preliminary data.</text>
</comment>
<dbReference type="GO" id="GO:0032259">
    <property type="term" value="P:methylation"/>
    <property type="evidence" value="ECO:0007669"/>
    <property type="project" value="UniProtKB-KW"/>
</dbReference>
<dbReference type="OrthoDB" id="9803855at2"/>
<evidence type="ECO:0000259" key="1">
    <source>
        <dbReference type="Pfam" id="PF08241"/>
    </source>
</evidence>
<protein>
    <submittedName>
        <fullName evidence="2">Methyltransferase domain-containing protein</fullName>
    </submittedName>
</protein>
<feature type="domain" description="Methyltransferase type 11" evidence="1">
    <location>
        <begin position="86"/>
        <end position="135"/>
    </location>
</feature>
<dbReference type="Pfam" id="PF08241">
    <property type="entry name" value="Methyltransf_11"/>
    <property type="match status" value="1"/>
</dbReference>
<dbReference type="AlphaFoldDB" id="A0A4V1RPS5"/>
<gene>
    <name evidence="2" type="ORF">EUU22_19120</name>
</gene>
<evidence type="ECO:0000313" key="3">
    <source>
        <dbReference type="Proteomes" id="UP000291088"/>
    </source>
</evidence>
<keyword evidence="3" id="KW-1185">Reference proteome</keyword>
<dbReference type="InterPro" id="IPR013216">
    <property type="entry name" value="Methyltransf_11"/>
</dbReference>
<accession>A0A4V1RPS5</accession>